<dbReference type="SUPFAM" id="SSF48256">
    <property type="entry name" value="Citrate synthase"/>
    <property type="match status" value="1"/>
</dbReference>
<evidence type="ECO:0000256" key="5">
    <source>
        <dbReference type="ARBA" id="ARBA00049288"/>
    </source>
</evidence>
<dbReference type="InterPro" id="IPR002020">
    <property type="entry name" value="Citrate_synthase"/>
</dbReference>
<comment type="similarity">
    <text evidence="2 6 8">Belongs to the citrate synthase family.</text>
</comment>
<dbReference type="GO" id="GO:0036440">
    <property type="term" value="F:citrate synthase activity"/>
    <property type="evidence" value="ECO:0007669"/>
    <property type="project" value="UniProtKB-EC"/>
</dbReference>
<dbReference type="InterPro" id="IPR011278">
    <property type="entry name" value="2-MeCitrate/Citrate_synth_II"/>
</dbReference>
<evidence type="ECO:0000256" key="1">
    <source>
        <dbReference type="ARBA" id="ARBA00004751"/>
    </source>
</evidence>
<dbReference type="Proteomes" id="UP001197378">
    <property type="component" value="Unassembled WGS sequence"/>
</dbReference>
<organism evidence="9 10">
    <name type="scientific">Igneacidithiobacillus copahuensis</name>
    <dbReference type="NCBI Taxonomy" id="2724909"/>
    <lineage>
        <taxon>Bacteria</taxon>
        <taxon>Pseudomonadati</taxon>
        <taxon>Pseudomonadota</taxon>
        <taxon>Acidithiobacillia</taxon>
        <taxon>Acidithiobacillales</taxon>
        <taxon>Acidithiobacillaceae</taxon>
        <taxon>Igneacidithiobacillus</taxon>
    </lineage>
</organism>
<keyword evidence="10" id="KW-1185">Reference proteome</keyword>
<dbReference type="RefSeq" id="WP_215872094.1">
    <property type="nucleotide sequence ID" value="NZ_JAAXYO010000048.1"/>
</dbReference>
<reference evidence="9" key="1">
    <citation type="journal article" date="2021" name="ISME J.">
        <title>Genomic evolution of the class Acidithiobacillia: deep-branching Proteobacteria living in extreme acidic conditions.</title>
        <authorList>
            <person name="Moya-Beltran A."/>
            <person name="Beard S."/>
            <person name="Rojas-Villalobos C."/>
            <person name="Issotta F."/>
            <person name="Gallardo Y."/>
            <person name="Ulloa R."/>
            <person name="Giaveno A."/>
            <person name="Degli Esposti M."/>
            <person name="Johnson D.B."/>
            <person name="Quatrini R."/>
        </authorList>
    </citation>
    <scope>NUCLEOTIDE SEQUENCE</scope>
    <source>
        <strain evidence="9">VAN18-1</strain>
    </source>
</reference>
<keyword evidence="4 6" id="KW-0808">Transferase</keyword>
<dbReference type="GO" id="GO:0006099">
    <property type="term" value="P:tricarboxylic acid cycle"/>
    <property type="evidence" value="ECO:0007669"/>
    <property type="project" value="UniProtKB-KW"/>
</dbReference>
<feature type="active site" evidence="7">
    <location>
        <position position="266"/>
    </location>
</feature>
<dbReference type="Gene3D" id="1.10.230.10">
    <property type="entry name" value="Cytochrome P450-Terp, domain 2"/>
    <property type="match status" value="1"/>
</dbReference>
<dbReference type="NCBIfam" id="TIGR01800">
    <property type="entry name" value="cit_synth_II"/>
    <property type="match status" value="1"/>
</dbReference>
<dbReference type="EMBL" id="JAAXYO010000048">
    <property type="protein sequence ID" value="MBU2787546.1"/>
    <property type="molecule type" value="Genomic_DNA"/>
</dbReference>
<dbReference type="InterPro" id="IPR019810">
    <property type="entry name" value="Citrate_synthase_AS"/>
</dbReference>
<keyword evidence="3" id="KW-0816">Tricarboxylic acid cycle</keyword>
<accession>A0AAE2YNY1</accession>
<dbReference type="GO" id="GO:0005975">
    <property type="term" value="P:carbohydrate metabolic process"/>
    <property type="evidence" value="ECO:0007669"/>
    <property type="project" value="TreeGrafter"/>
</dbReference>
<dbReference type="InterPro" id="IPR016142">
    <property type="entry name" value="Citrate_synth-like_lrg_a-sub"/>
</dbReference>
<dbReference type="NCBIfam" id="NF010639">
    <property type="entry name" value="PRK14036.1"/>
    <property type="match status" value="1"/>
</dbReference>
<dbReference type="InterPro" id="IPR016143">
    <property type="entry name" value="Citrate_synth-like_sm_a-sub"/>
</dbReference>
<evidence type="ECO:0000256" key="2">
    <source>
        <dbReference type="ARBA" id="ARBA00010566"/>
    </source>
</evidence>
<protein>
    <recommendedName>
        <fullName evidence="6">Citrate synthase</fullName>
    </recommendedName>
</protein>
<comment type="caution">
    <text evidence="9">The sequence shown here is derived from an EMBL/GenBank/DDBJ whole genome shotgun (WGS) entry which is preliminary data.</text>
</comment>
<dbReference type="PANTHER" id="PTHR11739">
    <property type="entry name" value="CITRATE SYNTHASE"/>
    <property type="match status" value="1"/>
</dbReference>
<dbReference type="PANTHER" id="PTHR11739:SF4">
    <property type="entry name" value="CITRATE SYNTHASE, PEROXISOMAL"/>
    <property type="match status" value="1"/>
</dbReference>
<dbReference type="PROSITE" id="PS00480">
    <property type="entry name" value="CITRATE_SYNTHASE"/>
    <property type="match status" value="1"/>
</dbReference>
<dbReference type="PRINTS" id="PR00143">
    <property type="entry name" value="CITRTSNTHASE"/>
</dbReference>
<name>A0AAE2YNY1_9PROT</name>
<dbReference type="InterPro" id="IPR036969">
    <property type="entry name" value="Citrate_synthase_sf"/>
</dbReference>
<dbReference type="Gene3D" id="1.10.580.10">
    <property type="entry name" value="Citrate Synthase, domain 1"/>
    <property type="match status" value="1"/>
</dbReference>
<dbReference type="AlphaFoldDB" id="A0AAE2YNY1"/>
<dbReference type="InterPro" id="IPR024176">
    <property type="entry name" value="Citrate_synthase_bac-typ"/>
</dbReference>
<dbReference type="PIRSF" id="PIRSF001369">
    <property type="entry name" value="Citrate_synth"/>
    <property type="match status" value="1"/>
</dbReference>
<dbReference type="Pfam" id="PF00285">
    <property type="entry name" value="Citrate_synt"/>
    <property type="match status" value="1"/>
</dbReference>
<evidence type="ECO:0000256" key="3">
    <source>
        <dbReference type="ARBA" id="ARBA00022532"/>
    </source>
</evidence>
<comment type="pathway">
    <text evidence="1">Carbohydrate metabolism; tricarboxylic acid cycle; isocitrate from oxaloacetate: step 1/2.</text>
</comment>
<evidence type="ECO:0000256" key="4">
    <source>
        <dbReference type="ARBA" id="ARBA00022679"/>
    </source>
</evidence>
<evidence type="ECO:0000256" key="7">
    <source>
        <dbReference type="PIRSR" id="PIRSR001369-1"/>
    </source>
</evidence>
<dbReference type="GO" id="GO:0005829">
    <property type="term" value="C:cytosol"/>
    <property type="evidence" value="ECO:0007669"/>
    <property type="project" value="TreeGrafter"/>
</dbReference>
<evidence type="ECO:0000313" key="10">
    <source>
        <dbReference type="Proteomes" id="UP001197378"/>
    </source>
</evidence>
<gene>
    <name evidence="9" type="ORF">HFQ13_04885</name>
</gene>
<evidence type="ECO:0000256" key="6">
    <source>
        <dbReference type="PIRNR" id="PIRNR001369"/>
    </source>
</evidence>
<proteinExistence type="inferred from homology"/>
<evidence type="ECO:0000256" key="8">
    <source>
        <dbReference type="RuleBase" id="RU003406"/>
    </source>
</evidence>
<comment type="catalytic activity">
    <reaction evidence="5">
        <text>oxaloacetate + acetyl-CoA + H2O = citrate + CoA + H(+)</text>
        <dbReference type="Rhea" id="RHEA:16845"/>
        <dbReference type="ChEBI" id="CHEBI:15377"/>
        <dbReference type="ChEBI" id="CHEBI:15378"/>
        <dbReference type="ChEBI" id="CHEBI:16452"/>
        <dbReference type="ChEBI" id="CHEBI:16947"/>
        <dbReference type="ChEBI" id="CHEBI:57287"/>
        <dbReference type="ChEBI" id="CHEBI:57288"/>
        <dbReference type="EC" id="2.3.3.16"/>
    </reaction>
</comment>
<sequence>MTDATVVPGLEGVPATHSAISHIDGTAGLLSYRGYPIAELVAQSHYEEVALLLLDGELPKAKDLERFDAGLRAHRQIKYNVREIMKFLPVTGHPMDMLHCAIASLGMFYPQQELSDAERDNASHLDAMAMRIIARIPTIVAMWDQMRFGNDPIPPRSDLSHAANFLYMLHGREPDPLHARILDACFILHAEHTINASTFSVLVSTSTLTNPYHVIAGAVGTLAGPLHGGANQRVVEMLEEIGSVDNVVPFLEARLAAKEKIWGFGHRVYKTTDPRAAILKEMMEDLAQAGHLRQSRQFAIARALEEAAAERLGSKGIHANVDFYSGVLYHEMGIRSDLFTPIFAMARSVGWLAHWREQLSNNRIFRPTQNYTGASTRAYQPLSERHA</sequence>
<evidence type="ECO:0000313" key="9">
    <source>
        <dbReference type="EMBL" id="MBU2787546.1"/>
    </source>
</evidence>
<feature type="active site" evidence="7">
    <location>
        <position position="322"/>
    </location>
</feature>